<organism evidence="1 2">
    <name type="scientific">Candidatus Woesebacteria bacterium RIFCSPLOWO2_01_FULL_44_14</name>
    <dbReference type="NCBI Taxonomy" id="1802525"/>
    <lineage>
        <taxon>Bacteria</taxon>
        <taxon>Candidatus Woeseibacteriota</taxon>
    </lineage>
</organism>
<dbReference type="Proteomes" id="UP000178429">
    <property type="component" value="Unassembled WGS sequence"/>
</dbReference>
<accession>A0A1F8C0V4</accession>
<evidence type="ECO:0000313" key="1">
    <source>
        <dbReference type="EMBL" id="OGM69991.1"/>
    </source>
</evidence>
<dbReference type="STRING" id="1802525.A2975_05290"/>
<protein>
    <submittedName>
        <fullName evidence="1">Uncharacterized protein</fullName>
    </submittedName>
</protein>
<comment type="caution">
    <text evidence="1">The sequence shown here is derived from an EMBL/GenBank/DDBJ whole genome shotgun (WGS) entry which is preliminary data.</text>
</comment>
<evidence type="ECO:0000313" key="2">
    <source>
        <dbReference type="Proteomes" id="UP000178429"/>
    </source>
</evidence>
<proteinExistence type="predicted"/>
<name>A0A1F8C0V4_9BACT</name>
<dbReference type="AlphaFoldDB" id="A0A1F8C0V4"/>
<gene>
    <name evidence="1" type="ORF">A2975_05290</name>
</gene>
<dbReference type="EMBL" id="MGHL01000007">
    <property type="protein sequence ID" value="OGM69991.1"/>
    <property type="molecule type" value="Genomic_DNA"/>
</dbReference>
<reference evidence="1 2" key="1">
    <citation type="journal article" date="2016" name="Nat. Commun.">
        <title>Thousands of microbial genomes shed light on interconnected biogeochemical processes in an aquifer system.</title>
        <authorList>
            <person name="Anantharaman K."/>
            <person name="Brown C.T."/>
            <person name="Hug L.A."/>
            <person name="Sharon I."/>
            <person name="Castelle C.J."/>
            <person name="Probst A.J."/>
            <person name="Thomas B.C."/>
            <person name="Singh A."/>
            <person name="Wilkins M.J."/>
            <person name="Karaoz U."/>
            <person name="Brodie E.L."/>
            <person name="Williams K.H."/>
            <person name="Hubbard S.S."/>
            <person name="Banfield J.F."/>
        </authorList>
    </citation>
    <scope>NUCLEOTIDE SEQUENCE [LARGE SCALE GENOMIC DNA]</scope>
</reference>
<sequence length="122" mass="13798">MKKVTSWDKLGLAFALIMLGLIFVLGQPQGLPDLTNYSFASEPVRVAEFEITEVEESQKPRRLLIPDLTIDLEVDQAPIVNGYWQVFVDKAGWGKDPVFPVRLAIKLFLPTLARGSFYRSKM</sequence>